<protein>
    <recommendedName>
        <fullName evidence="3">exo-alpha-sialidase</fullName>
        <ecNumber evidence="3">3.2.1.18</ecNumber>
    </recommendedName>
</protein>
<evidence type="ECO:0000256" key="1">
    <source>
        <dbReference type="ARBA" id="ARBA00000427"/>
    </source>
</evidence>
<dbReference type="Pfam" id="PF13088">
    <property type="entry name" value="BNR_2"/>
    <property type="match status" value="1"/>
</dbReference>
<dbReference type="EMBL" id="JAUJEA010000001">
    <property type="protein sequence ID" value="MDN5200637.1"/>
    <property type="molecule type" value="Genomic_DNA"/>
</dbReference>
<dbReference type="InterPro" id="IPR036278">
    <property type="entry name" value="Sialidase_sf"/>
</dbReference>
<dbReference type="Pfam" id="PF13472">
    <property type="entry name" value="Lipase_GDSL_2"/>
    <property type="match status" value="1"/>
</dbReference>
<proteinExistence type="inferred from homology"/>
<comment type="caution">
    <text evidence="6">The sequence shown here is derived from an EMBL/GenBank/DDBJ whole genome shotgun (WGS) entry which is preliminary data.</text>
</comment>
<dbReference type="Gene3D" id="3.40.50.1110">
    <property type="entry name" value="SGNH hydrolase"/>
    <property type="match status" value="1"/>
</dbReference>
<feature type="domain" description="Sialidase" evidence="4">
    <location>
        <begin position="48"/>
        <end position="344"/>
    </location>
</feature>
<dbReference type="Gene3D" id="2.120.10.10">
    <property type="match status" value="1"/>
</dbReference>
<organism evidence="6 7">
    <name type="scientific">Splendidivirga corallicola</name>
    <dbReference type="NCBI Taxonomy" id="3051826"/>
    <lineage>
        <taxon>Bacteria</taxon>
        <taxon>Pseudomonadati</taxon>
        <taxon>Bacteroidota</taxon>
        <taxon>Cytophagia</taxon>
        <taxon>Cytophagales</taxon>
        <taxon>Splendidivirgaceae</taxon>
        <taxon>Splendidivirga</taxon>
    </lineage>
</organism>
<evidence type="ECO:0000259" key="5">
    <source>
        <dbReference type="Pfam" id="PF13472"/>
    </source>
</evidence>
<gene>
    <name evidence="6" type="ORF">QQ008_04670</name>
</gene>
<keyword evidence="7" id="KW-1185">Reference proteome</keyword>
<evidence type="ECO:0000313" key="7">
    <source>
        <dbReference type="Proteomes" id="UP001172082"/>
    </source>
</evidence>
<name>A0ABT8KIU7_9BACT</name>
<keyword evidence="6" id="KW-0378">Hydrolase</keyword>
<dbReference type="SUPFAM" id="SSF50939">
    <property type="entry name" value="Sialidases"/>
    <property type="match status" value="1"/>
</dbReference>
<dbReference type="SUPFAM" id="SSF52266">
    <property type="entry name" value="SGNH hydrolase"/>
    <property type="match status" value="1"/>
</dbReference>
<reference evidence="6" key="1">
    <citation type="submission" date="2023-06" db="EMBL/GenBank/DDBJ databases">
        <title>Genomic of Parafulvivirga corallium.</title>
        <authorList>
            <person name="Wang G."/>
        </authorList>
    </citation>
    <scope>NUCLEOTIDE SEQUENCE</scope>
    <source>
        <strain evidence="6">BMA10</strain>
    </source>
</reference>
<dbReference type="PANTHER" id="PTHR10628:SF30">
    <property type="entry name" value="EXO-ALPHA-SIALIDASE"/>
    <property type="match status" value="1"/>
</dbReference>
<dbReference type="PANTHER" id="PTHR10628">
    <property type="entry name" value="SIALIDASE"/>
    <property type="match status" value="1"/>
</dbReference>
<accession>A0ABT8KIU7</accession>
<comment type="similarity">
    <text evidence="2">Belongs to the glycosyl hydrolase 33 family.</text>
</comment>
<keyword evidence="6" id="KW-0326">Glycosidase</keyword>
<dbReference type="InterPro" id="IPR011040">
    <property type="entry name" value="Sialidase"/>
</dbReference>
<evidence type="ECO:0000256" key="3">
    <source>
        <dbReference type="ARBA" id="ARBA00012733"/>
    </source>
</evidence>
<dbReference type="CDD" id="cd15482">
    <property type="entry name" value="Sialidase_non-viral"/>
    <property type="match status" value="1"/>
</dbReference>
<sequence length="568" mass="63585">MRSIFTIFFVLVVSAIEAQDPKIIDVFVGGENGYGSYRIPSIINTNNGTLLAFCEGRKTKSDHAENDIVLKRSTDNGDTWQALQILAEDGANSLNNPQAVVVGRTGRVILMYQRYPKGFHEREVVPGYKGEKICRNFVMYSDDEGKTWSIPKDITDQVKRPTYVTSIAGGPGIGIQLTRGKYQGRIIMPFNQGPFNKWKVYAVFSDDEGASWQYGDTAPDAGQGVGNEVQMVELSDGSVMLNSRSSSGTKHRKIAISHDGGANWTGMVDDKQLIEPQCQGSILRYSFPEDGQRSVLLFANPASRNSRTNGSVRASFDDGKSWPVVRTIYQGSFAYSCLTKLSDAGIGLLFERDNYDRISFSRLNLEWLRATSFSTYYLQKKSHFESLPDEENEIVFLGNSITDGANWAELLGEASIKNRGISGDVTDGILNRIDEVTNARPSKIFLMIGINDLAFGLSVEEILFNYEKIIKEIKIKSPSTDLYIQSILPVNDQFGRFRNHTNKKDEILALNKKLKVLAKKYKVNYVDLYNSFILSNNQMDPKYTNDGLHLTGEGYLLWKSLIVDLVKE</sequence>
<dbReference type="EC" id="3.2.1.18" evidence="3"/>
<comment type="catalytic activity">
    <reaction evidence="1">
        <text>Hydrolysis of alpha-(2-&gt;3)-, alpha-(2-&gt;6)-, alpha-(2-&gt;8)- glycosidic linkages of terminal sialic acid residues in oligosaccharides, glycoproteins, glycolipids, colominic acid and synthetic substrates.</text>
        <dbReference type="EC" id="3.2.1.18"/>
    </reaction>
</comment>
<evidence type="ECO:0000259" key="4">
    <source>
        <dbReference type="Pfam" id="PF13088"/>
    </source>
</evidence>
<dbReference type="GO" id="GO:0004308">
    <property type="term" value="F:exo-alpha-sialidase activity"/>
    <property type="evidence" value="ECO:0007669"/>
    <property type="project" value="UniProtKB-EC"/>
</dbReference>
<feature type="domain" description="SGNH hydrolase-type esterase" evidence="5">
    <location>
        <begin position="396"/>
        <end position="555"/>
    </location>
</feature>
<evidence type="ECO:0000256" key="2">
    <source>
        <dbReference type="ARBA" id="ARBA00009348"/>
    </source>
</evidence>
<dbReference type="InterPro" id="IPR036514">
    <property type="entry name" value="SGNH_hydro_sf"/>
</dbReference>
<dbReference type="RefSeq" id="WP_346750659.1">
    <property type="nucleotide sequence ID" value="NZ_JAUJEA010000001.1"/>
</dbReference>
<evidence type="ECO:0000313" key="6">
    <source>
        <dbReference type="EMBL" id="MDN5200637.1"/>
    </source>
</evidence>
<dbReference type="Proteomes" id="UP001172082">
    <property type="component" value="Unassembled WGS sequence"/>
</dbReference>
<dbReference type="InterPro" id="IPR013830">
    <property type="entry name" value="SGNH_hydro"/>
</dbReference>
<dbReference type="InterPro" id="IPR026856">
    <property type="entry name" value="Sialidase_fam"/>
</dbReference>